<dbReference type="AlphaFoldDB" id="A0A7M2X2D2"/>
<evidence type="ECO:0000313" key="9">
    <source>
        <dbReference type="Proteomes" id="UP000593765"/>
    </source>
</evidence>
<dbReference type="InterPro" id="IPR012094">
    <property type="entry name" value="tRNA_Ile_lys_synt"/>
</dbReference>
<sequence>MSSTDAEFLTPTAAIAAVEPGRWGVAVSGGADSVAMLRLSAERRDLSLHVIHLNHQTRGRDSDDDAAFVAALAGRLGLASTITTRERLEESLPPIDRETLPGNPSARYRTLRLELYRRTVEAQNLQGVLLAHHADDQAESVLLRLLRGGGYPALAAMAPRAVVAGVVLRRPLLAVRRQALRHHLDSVGQSWREDASNATGDYARNRVRAALAGNCDLAPRLLRIANVCRDLDEWVGGQLPPPTETLATRKLADLPEIIARAVAAQWLKARGVPADEVAPAQVSSLLAMCHDAATPSRLNLPGDLRVVRRRGMMTVEA</sequence>
<comment type="similarity">
    <text evidence="6">Belongs to the tRNA(Ile)-lysidine synthase family.</text>
</comment>
<dbReference type="EC" id="6.3.4.19" evidence="6"/>
<keyword evidence="3 6" id="KW-0547">Nucleotide-binding</keyword>
<gene>
    <name evidence="6 8" type="primary">tilS</name>
    <name evidence="8" type="ORF">IPV69_11070</name>
</gene>
<evidence type="ECO:0000256" key="3">
    <source>
        <dbReference type="ARBA" id="ARBA00022741"/>
    </source>
</evidence>
<reference evidence="8 9" key="1">
    <citation type="submission" date="2020-10" db="EMBL/GenBank/DDBJ databases">
        <title>Wide distribution of Phycisphaera-like planctomycetes from WD2101 soil group in peatlands and genome analysis of the first cultivated representative.</title>
        <authorList>
            <person name="Dedysh S.N."/>
            <person name="Beletsky A.V."/>
            <person name="Ivanova A."/>
            <person name="Kulichevskaya I.S."/>
            <person name="Suzina N.E."/>
            <person name="Philippov D.A."/>
            <person name="Rakitin A.L."/>
            <person name="Mardanov A.V."/>
            <person name="Ravin N.V."/>
        </authorList>
    </citation>
    <scope>NUCLEOTIDE SEQUENCE [LARGE SCALE GENOMIC DNA]</scope>
    <source>
        <strain evidence="8 9">M1803</strain>
    </source>
</reference>
<dbReference type="PANTHER" id="PTHR43033">
    <property type="entry name" value="TRNA(ILE)-LYSIDINE SYNTHASE-RELATED"/>
    <property type="match status" value="1"/>
</dbReference>
<organism evidence="8 9">
    <name type="scientific">Humisphaera borealis</name>
    <dbReference type="NCBI Taxonomy" id="2807512"/>
    <lineage>
        <taxon>Bacteria</taxon>
        <taxon>Pseudomonadati</taxon>
        <taxon>Planctomycetota</taxon>
        <taxon>Phycisphaerae</taxon>
        <taxon>Tepidisphaerales</taxon>
        <taxon>Tepidisphaeraceae</taxon>
        <taxon>Humisphaera</taxon>
    </lineage>
</organism>
<dbReference type="GO" id="GO:0005524">
    <property type="term" value="F:ATP binding"/>
    <property type="evidence" value="ECO:0007669"/>
    <property type="project" value="UniProtKB-UniRule"/>
</dbReference>
<keyword evidence="6" id="KW-0963">Cytoplasm</keyword>
<dbReference type="KEGG" id="hbs:IPV69_11070"/>
<dbReference type="RefSeq" id="WP_206295170.1">
    <property type="nucleotide sequence ID" value="NZ_CP063458.1"/>
</dbReference>
<dbReference type="CDD" id="cd01992">
    <property type="entry name" value="TilS_N"/>
    <property type="match status" value="1"/>
</dbReference>
<accession>A0A7M2X2D2</accession>
<proteinExistence type="inferred from homology"/>
<keyword evidence="4 6" id="KW-0067">ATP-binding</keyword>
<evidence type="ECO:0000256" key="1">
    <source>
        <dbReference type="ARBA" id="ARBA00022598"/>
    </source>
</evidence>
<feature type="domain" description="tRNA(Ile)-lysidine/2-thiocytidine synthase N-terminal" evidence="7">
    <location>
        <begin position="24"/>
        <end position="209"/>
    </location>
</feature>
<comment type="subcellular location">
    <subcellularLocation>
        <location evidence="6">Cytoplasm</location>
    </subcellularLocation>
</comment>
<dbReference type="EMBL" id="CP063458">
    <property type="protein sequence ID" value="QOV91855.1"/>
    <property type="molecule type" value="Genomic_DNA"/>
</dbReference>
<name>A0A7M2X2D2_9BACT</name>
<keyword evidence="1 6" id="KW-0436">Ligase</keyword>
<comment type="domain">
    <text evidence="6">The N-terminal region contains the highly conserved SGGXDS motif, predicted to be a P-loop motif involved in ATP binding.</text>
</comment>
<evidence type="ECO:0000259" key="7">
    <source>
        <dbReference type="Pfam" id="PF01171"/>
    </source>
</evidence>
<dbReference type="Pfam" id="PF01171">
    <property type="entry name" value="ATP_bind_3"/>
    <property type="match status" value="1"/>
</dbReference>
<dbReference type="PANTHER" id="PTHR43033:SF1">
    <property type="entry name" value="TRNA(ILE)-LYSIDINE SYNTHASE-RELATED"/>
    <property type="match status" value="1"/>
</dbReference>
<keyword evidence="9" id="KW-1185">Reference proteome</keyword>
<dbReference type="GO" id="GO:0032267">
    <property type="term" value="F:tRNA(Ile)-lysidine synthase activity"/>
    <property type="evidence" value="ECO:0007669"/>
    <property type="project" value="UniProtKB-EC"/>
</dbReference>
<dbReference type="Proteomes" id="UP000593765">
    <property type="component" value="Chromosome"/>
</dbReference>
<evidence type="ECO:0000256" key="6">
    <source>
        <dbReference type="HAMAP-Rule" id="MF_01161"/>
    </source>
</evidence>
<dbReference type="GO" id="GO:0005737">
    <property type="term" value="C:cytoplasm"/>
    <property type="evidence" value="ECO:0007669"/>
    <property type="project" value="UniProtKB-SubCell"/>
</dbReference>
<feature type="binding site" evidence="6">
    <location>
        <begin position="28"/>
        <end position="33"/>
    </location>
    <ligand>
        <name>ATP</name>
        <dbReference type="ChEBI" id="CHEBI:30616"/>
    </ligand>
</feature>
<evidence type="ECO:0000313" key="8">
    <source>
        <dbReference type="EMBL" id="QOV91855.1"/>
    </source>
</evidence>
<evidence type="ECO:0000256" key="5">
    <source>
        <dbReference type="ARBA" id="ARBA00048539"/>
    </source>
</evidence>
<protein>
    <recommendedName>
        <fullName evidence="6">tRNA(Ile)-lysidine synthase</fullName>
        <ecNumber evidence="6">6.3.4.19</ecNumber>
    </recommendedName>
    <alternativeName>
        <fullName evidence="6">tRNA(Ile)-2-lysyl-cytidine synthase</fullName>
    </alternativeName>
    <alternativeName>
        <fullName evidence="6">tRNA(Ile)-lysidine synthetase</fullName>
    </alternativeName>
</protein>
<keyword evidence="2 6" id="KW-0819">tRNA processing</keyword>
<dbReference type="InterPro" id="IPR011063">
    <property type="entry name" value="TilS/TtcA_N"/>
</dbReference>
<dbReference type="InterPro" id="IPR012795">
    <property type="entry name" value="tRNA_Ile_lys_synt_N"/>
</dbReference>
<dbReference type="SUPFAM" id="SSF52402">
    <property type="entry name" value="Adenine nucleotide alpha hydrolases-like"/>
    <property type="match status" value="1"/>
</dbReference>
<dbReference type="GO" id="GO:0006400">
    <property type="term" value="P:tRNA modification"/>
    <property type="evidence" value="ECO:0007669"/>
    <property type="project" value="UniProtKB-UniRule"/>
</dbReference>
<evidence type="ECO:0000256" key="4">
    <source>
        <dbReference type="ARBA" id="ARBA00022840"/>
    </source>
</evidence>
<dbReference type="NCBIfam" id="TIGR02432">
    <property type="entry name" value="lysidine_TilS_N"/>
    <property type="match status" value="1"/>
</dbReference>
<dbReference type="InterPro" id="IPR014729">
    <property type="entry name" value="Rossmann-like_a/b/a_fold"/>
</dbReference>
<comment type="function">
    <text evidence="6">Ligates lysine onto the cytidine present at position 34 of the AUA codon-specific tRNA(Ile) that contains the anticodon CAU, in an ATP-dependent manner. Cytidine is converted to lysidine, thus changing the amino acid specificity of the tRNA from methionine to isoleucine.</text>
</comment>
<dbReference type="HAMAP" id="MF_01161">
    <property type="entry name" value="tRNA_Ile_lys_synt"/>
    <property type="match status" value="1"/>
</dbReference>
<comment type="catalytic activity">
    <reaction evidence="5 6">
        <text>cytidine(34) in tRNA(Ile2) + L-lysine + ATP = lysidine(34) in tRNA(Ile2) + AMP + diphosphate + H(+)</text>
        <dbReference type="Rhea" id="RHEA:43744"/>
        <dbReference type="Rhea" id="RHEA-COMP:10625"/>
        <dbReference type="Rhea" id="RHEA-COMP:10670"/>
        <dbReference type="ChEBI" id="CHEBI:15378"/>
        <dbReference type="ChEBI" id="CHEBI:30616"/>
        <dbReference type="ChEBI" id="CHEBI:32551"/>
        <dbReference type="ChEBI" id="CHEBI:33019"/>
        <dbReference type="ChEBI" id="CHEBI:82748"/>
        <dbReference type="ChEBI" id="CHEBI:83665"/>
        <dbReference type="ChEBI" id="CHEBI:456215"/>
        <dbReference type="EC" id="6.3.4.19"/>
    </reaction>
</comment>
<dbReference type="Gene3D" id="3.40.50.620">
    <property type="entry name" value="HUPs"/>
    <property type="match status" value="1"/>
</dbReference>
<evidence type="ECO:0000256" key="2">
    <source>
        <dbReference type="ARBA" id="ARBA00022694"/>
    </source>
</evidence>